<evidence type="ECO:0000313" key="2">
    <source>
        <dbReference type="Proteomes" id="UP001319080"/>
    </source>
</evidence>
<dbReference type="Pfam" id="PF14092">
    <property type="entry name" value="DUF4270"/>
    <property type="match status" value="1"/>
</dbReference>
<sequence length="423" mass="46969">MRKLTFGILLIVAASCGVDSTETGTSFFNEGVLDYSYSDTSSVKLATVCYDKLATDDAARLLIGSHADERLGRLTSAAYFQVMPSGAVTLKDDDVTFDYLALSLHYDGYSYYDTTQEMTLRVHRVTEEIAVNDDGYLYNNDSFTIEEEPLGVITFKPRPHNSDSLEIRMPDALGQEIFAMAKAEDVDVSSPEDFLKYFRGLALLPDSTLSASLIGFNTTPELRLYYNDRSVTPVKQRYVNFAASGVRSVKVTKDRGTSALAGLTDTYSNLSSVETDDVSFIQAGGGLALRVEIPYLRELKQVENFYVVQATLELYAVRRSGGDYTALPSQLKVYPVDRDNIVIGQFEIGAVLIEDLDLGRDNRYVLDVTSFVKQQMETVELNNNALLFTLTDNFPVSANRLYAAAASGDYDTRVRIYYATLNN</sequence>
<dbReference type="AlphaFoldDB" id="A0AAP2E0K6"/>
<dbReference type="Proteomes" id="UP001319080">
    <property type="component" value="Unassembled WGS sequence"/>
</dbReference>
<organism evidence="1 2">
    <name type="scientific">Dawidia cretensis</name>
    <dbReference type="NCBI Taxonomy" id="2782350"/>
    <lineage>
        <taxon>Bacteria</taxon>
        <taxon>Pseudomonadati</taxon>
        <taxon>Bacteroidota</taxon>
        <taxon>Cytophagia</taxon>
        <taxon>Cytophagales</taxon>
        <taxon>Chryseotaleaceae</taxon>
        <taxon>Dawidia</taxon>
    </lineage>
</organism>
<name>A0AAP2E0K6_9BACT</name>
<dbReference type="RefSeq" id="WP_254085010.1">
    <property type="nucleotide sequence ID" value="NZ_JAHESE010000013.1"/>
</dbReference>
<proteinExistence type="predicted"/>
<accession>A0AAP2E0K6</accession>
<dbReference type="InterPro" id="IPR025366">
    <property type="entry name" value="DUF4270"/>
</dbReference>
<gene>
    <name evidence="1" type="ORF">KK062_14410</name>
</gene>
<reference evidence="1 2" key="1">
    <citation type="submission" date="2021-05" db="EMBL/GenBank/DDBJ databases">
        <title>A Polyphasic approach of four new species of the genus Ohtaekwangia: Ohtaekwangia histidinii sp. nov., Ohtaekwangia cretensis sp. nov., Ohtaekwangia indiensis sp. nov., Ohtaekwangia reichenbachii sp. nov. from diverse environment.</title>
        <authorList>
            <person name="Octaviana S."/>
        </authorList>
    </citation>
    <scope>NUCLEOTIDE SEQUENCE [LARGE SCALE GENOMIC DNA]</scope>
    <source>
        <strain evidence="1 2">PWU5</strain>
    </source>
</reference>
<protein>
    <submittedName>
        <fullName evidence="1">DUF4270 family protein</fullName>
    </submittedName>
</protein>
<comment type="caution">
    <text evidence="1">The sequence shown here is derived from an EMBL/GenBank/DDBJ whole genome shotgun (WGS) entry which is preliminary data.</text>
</comment>
<keyword evidence="2" id="KW-1185">Reference proteome</keyword>
<dbReference type="EMBL" id="JAHESE010000013">
    <property type="protein sequence ID" value="MBT1709432.1"/>
    <property type="molecule type" value="Genomic_DNA"/>
</dbReference>
<dbReference type="PROSITE" id="PS51257">
    <property type="entry name" value="PROKAR_LIPOPROTEIN"/>
    <property type="match status" value="1"/>
</dbReference>
<evidence type="ECO:0000313" key="1">
    <source>
        <dbReference type="EMBL" id="MBT1709432.1"/>
    </source>
</evidence>